<feature type="compositionally biased region" description="Pro residues" evidence="7">
    <location>
        <begin position="178"/>
        <end position="212"/>
    </location>
</feature>
<feature type="region of interest" description="Disordered" evidence="7">
    <location>
        <begin position="1"/>
        <end position="62"/>
    </location>
</feature>
<evidence type="ECO:0000313" key="10">
    <source>
        <dbReference type="Proteomes" id="UP000094444"/>
    </source>
</evidence>
<evidence type="ECO:0000256" key="4">
    <source>
        <dbReference type="ARBA" id="ARBA00022786"/>
    </source>
</evidence>
<evidence type="ECO:0000256" key="6">
    <source>
        <dbReference type="ARBA" id="ARBA00022807"/>
    </source>
</evidence>
<dbReference type="PANTHER" id="PTHR24006:SF687">
    <property type="entry name" value="UBIQUITIN CARBOXYL-TERMINAL HYDROLASE 10"/>
    <property type="match status" value="1"/>
</dbReference>
<evidence type="ECO:0000256" key="7">
    <source>
        <dbReference type="SAM" id="MobiDB-lite"/>
    </source>
</evidence>
<feature type="region of interest" description="Disordered" evidence="7">
    <location>
        <begin position="672"/>
        <end position="693"/>
    </location>
</feature>
<dbReference type="PROSITE" id="PS00973">
    <property type="entry name" value="USP_2"/>
    <property type="match status" value="1"/>
</dbReference>
<dbReference type="InterPro" id="IPR038765">
    <property type="entry name" value="Papain-like_cys_pep_sf"/>
</dbReference>
<feature type="compositionally biased region" description="Polar residues" evidence="7">
    <location>
        <begin position="360"/>
        <end position="395"/>
    </location>
</feature>
<evidence type="ECO:0000256" key="3">
    <source>
        <dbReference type="ARBA" id="ARBA00022670"/>
    </source>
</evidence>
<dbReference type="PANTHER" id="PTHR24006">
    <property type="entry name" value="UBIQUITIN CARBOXYL-TERMINAL HYDROLASE"/>
    <property type="match status" value="1"/>
</dbReference>
<feature type="compositionally biased region" description="Basic and acidic residues" evidence="7">
    <location>
        <begin position="435"/>
        <end position="445"/>
    </location>
</feature>
<organism evidence="9 10">
    <name type="scientific">Diaporthe helianthi</name>
    <dbReference type="NCBI Taxonomy" id="158607"/>
    <lineage>
        <taxon>Eukaryota</taxon>
        <taxon>Fungi</taxon>
        <taxon>Dikarya</taxon>
        <taxon>Ascomycota</taxon>
        <taxon>Pezizomycotina</taxon>
        <taxon>Sordariomycetes</taxon>
        <taxon>Sordariomycetidae</taxon>
        <taxon>Diaporthales</taxon>
        <taxon>Diaporthaceae</taxon>
        <taxon>Diaporthe</taxon>
    </lineage>
</organism>
<feature type="compositionally biased region" description="Basic residues" evidence="7">
    <location>
        <begin position="305"/>
        <end position="314"/>
    </location>
</feature>
<reference evidence="9" key="1">
    <citation type="submission" date="2017-09" db="EMBL/GenBank/DDBJ databases">
        <title>Polyketide synthases of a Diaporthe helianthi virulent isolate.</title>
        <authorList>
            <person name="Baroncelli R."/>
        </authorList>
    </citation>
    <scope>NUCLEOTIDE SEQUENCE [LARGE SCALE GENOMIC DNA]</scope>
    <source>
        <strain evidence="9">7/96</strain>
    </source>
</reference>
<dbReference type="GO" id="GO:0006508">
    <property type="term" value="P:proteolysis"/>
    <property type="evidence" value="ECO:0007669"/>
    <property type="project" value="UniProtKB-KW"/>
</dbReference>
<feature type="region of interest" description="Disordered" evidence="7">
    <location>
        <begin position="935"/>
        <end position="973"/>
    </location>
</feature>
<dbReference type="EC" id="3.4.19.12" evidence="2"/>
<feature type="compositionally biased region" description="Basic and acidic residues" evidence="7">
    <location>
        <begin position="340"/>
        <end position="353"/>
    </location>
</feature>
<dbReference type="InterPro" id="IPR018200">
    <property type="entry name" value="USP_CS"/>
</dbReference>
<dbReference type="Pfam" id="PF00443">
    <property type="entry name" value="UCH"/>
    <property type="match status" value="1"/>
</dbReference>
<feature type="compositionally biased region" description="Polar residues" evidence="7">
    <location>
        <begin position="268"/>
        <end position="277"/>
    </location>
</feature>
<keyword evidence="10" id="KW-1185">Reference proteome</keyword>
<evidence type="ECO:0000256" key="5">
    <source>
        <dbReference type="ARBA" id="ARBA00022801"/>
    </source>
</evidence>
<protein>
    <recommendedName>
        <fullName evidence="2">ubiquitinyl hydrolase 1</fullName>
        <ecNumber evidence="2">3.4.19.12</ecNumber>
    </recommendedName>
</protein>
<evidence type="ECO:0000313" key="9">
    <source>
        <dbReference type="EMBL" id="POS71757.1"/>
    </source>
</evidence>
<dbReference type="InParanoid" id="A0A2P5HNE5"/>
<evidence type="ECO:0000256" key="2">
    <source>
        <dbReference type="ARBA" id="ARBA00012759"/>
    </source>
</evidence>
<dbReference type="InterPro" id="IPR028889">
    <property type="entry name" value="USP"/>
</dbReference>
<feature type="compositionally biased region" description="Low complexity" evidence="7">
    <location>
        <begin position="409"/>
        <end position="420"/>
    </location>
</feature>
<dbReference type="STRING" id="158607.A0A2P5HNE5"/>
<dbReference type="GO" id="GO:0005634">
    <property type="term" value="C:nucleus"/>
    <property type="evidence" value="ECO:0007669"/>
    <property type="project" value="TreeGrafter"/>
</dbReference>
<feature type="compositionally biased region" description="Low complexity" evidence="7">
    <location>
        <begin position="954"/>
        <end position="968"/>
    </location>
</feature>
<feature type="region of interest" description="Disordered" evidence="7">
    <location>
        <begin position="153"/>
        <end position="236"/>
    </location>
</feature>
<proteinExistence type="predicted"/>
<dbReference type="GO" id="GO:0005829">
    <property type="term" value="C:cytosol"/>
    <property type="evidence" value="ECO:0007669"/>
    <property type="project" value="TreeGrafter"/>
</dbReference>
<dbReference type="AlphaFoldDB" id="A0A2P5HNE5"/>
<keyword evidence="4" id="KW-0833">Ubl conjugation pathway</keyword>
<keyword evidence="5 9" id="KW-0378">Hydrolase</keyword>
<sequence length="990" mass="107715">MSNGHLPAGSPAMPGGGHGAHGAQPAYNMGGSPVPNGGRALYPSQYPQSRGRGRTQQYSHAAQPQNFYTQQQVQAQAQPTQFSPHIYGSYPQQGYNGMYGYPNQQPYVGYHYNQNGVMPGPYGHPQHQQHYYGQQHVPMQSWYPAASIPHYQLPQSPSINTPYPPPPPMAAVQSPDVVPIPPVVPPPQPTPPAFNPAPQAAPVPATPAPPETPMNQSPSSPQPHDGEAASEPYHFYPQPSENALALAEPEQEVPKPGYQAVPSHVDAQVTSRPTSPVYSPIEPQPGRTWHQIPWSTHPLTDWPKRSKPRRKKKASQALTIDKLQVPQSEISAGSGAVEAVETRTSFEKPAVVDERDDSSLTETTSSMLNVATNASTTSTPEPTSHRSPSQKTSSVPAPIQLPKTTSRSAVPALPVLPALPKDGAVDRSKPAAGHEATDKQDDKAETQTQVQEELKQEEKPAAPAAPKSWAAIAKGHSVSKPAAGQPELNGTATAENASSEIIGTAATTKSSSASLAEALKSFEAGNSGPIHFIEPSGLKNTGTDCYMNSVLQLLLFCTPFYNFLDQIRKNVVHSFKSSSKTPLIDAMIGFISDFRSISAADTPDQLQRKLKPEDHHLLGKAFAPNSVYKVVRELDRFNTPGSQHDAPEFLMLLLNGIEEECERMIRDSATFASGSDQAPFDHHDANGGADASDDWTEVGQRQRLAISQRSGPATIPNPISKIFSGQHREVLRLSRKESVTYNAYQNLSLAIDDPSIKTVIDALKYFHRSEPITSKNSQGIEVNGTKQTLIETLPPILIMHLKRFYVNGGEAEKTWKVVRYPLEFEMPQEILSRQTRNRLLAGGRDLPRYKLTGVVYHHGTSVTSGHYTVDALRQDGQEWLRFDDTMITRISGDAVAEAGVEEANQKSAAATKHERVNETSSNRFAAMGDDDVADYEGDWKQVGPGANGAKKHSSGVNGSSSGTSTPKSKPIRDHKDHKKVAYLLFYQLWN</sequence>
<accession>A0A2P5HNE5</accession>
<dbReference type="CDD" id="cd02257">
    <property type="entry name" value="Peptidase_C19"/>
    <property type="match status" value="1"/>
</dbReference>
<dbReference type="InterPro" id="IPR001394">
    <property type="entry name" value="Peptidase_C19_UCH"/>
</dbReference>
<evidence type="ECO:0000256" key="1">
    <source>
        <dbReference type="ARBA" id="ARBA00000707"/>
    </source>
</evidence>
<feature type="region of interest" description="Disordered" evidence="7">
    <location>
        <begin position="267"/>
        <end position="496"/>
    </location>
</feature>
<dbReference type="OrthoDB" id="429671at2759"/>
<comment type="catalytic activity">
    <reaction evidence="1">
        <text>Thiol-dependent hydrolysis of ester, thioester, amide, peptide and isopeptide bonds formed by the C-terminal Gly of ubiquitin (a 76-residue protein attached to proteins as an intracellular targeting signal).</text>
        <dbReference type="EC" id="3.4.19.12"/>
    </reaction>
</comment>
<gene>
    <name evidence="9" type="ORF">DHEL01_v209850</name>
</gene>
<comment type="caution">
    <text evidence="9">The sequence shown here is derived from an EMBL/GenBank/DDBJ whole genome shotgun (WGS) entry which is preliminary data.</text>
</comment>
<dbReference type="SUPFAM" id="SSF54001">
    <property type="entry name" value="Cysteine proteinases"/>
    <property type="match status" value="1"/>
</dbReference>
<evidence type="ECO:0000259" key="8">
    <source>
        <dbReference type="PROSITE" id="PS50235"/>
    </source>
</evidence>
<dbReference type="GO" id="GO:0016579">
    <property type="term" value="P:protein deubiquitination"/>
    <property type="evidence" value="ECO:0007669"/>
    <property type="project" value="InterPro"/>
</dbReference>
<dbReference type="Gene3D" id="3.90.70.10">
    <property type="entry name" value="Cysteine proteinases"/>
    <property type="match status" value="1"/>
</dbReference>
<keyword evidence="6" id="KW-0788">Thiol protease</keyword>
<feature type="compositionally biased region" description="Low complexity" evidence="7">
    <location>
        <begin position="461"/>
        <end position="474"/>
    </location>
</feature>
<dbReference type="PROSITE" id="PS50235">
    <property type="entry name" value="USP_3"/>
    <property type="match status" value="1"/>
</dbReference>
<dbReference type="EMBL" id="MAVT02001177">
    <property type="protein sequence ID" value="POS71757.1"/>
    <property type="molecule type" value="Genomic_DNA"/>
</dbReference>
<dbReference type="Proteomes" id="UP000094444">
    <property type="component" value="Unassembled WGS sequence"/>
</dbReference>
<dbReference type="GO" id="GO:0004843">
    <property type="term" value="F:cysteine-type deubiquitinase activity"/>
    <property type="evidence" value="ECO:0007669"/>
    <property type="project" value="UniProtKB-EC"/>
</dbReference>
<dbReference type="InterPro" id="IPR050164">
    <property type="entry name" value="Peptidase_C19"/>
</dbReference>
<name>A0A2P5HNE5_DIAHE</name>
<keyword evidence="3" id="KW-0645">Protease</keyword>
<feature type="domain" description="USP" evidence="8">
    <location>
        <begin position="536"/>
        <end position="916"/>
    </location>
</feature>